<sequence length="413" mass="44567">MLDIPKIDQARLEAFAARAIGDLTAGYTGVMVSLGSKLGLYKAMAGAGPLSAKEIATRADCSERYVAEWLNAQAAGGYIAYHGVSNTYELLPEQAMVLADEDSPVYVPHAWNVPASMWFDEAKSLEAFRTGKGVAWGEHDGRLSCGSAAFYRNGYRAALVPQWLPALDGVVDQLEAGIAVADVGCGYGHSTLLMAQAFPNSRFHGFDTHPGSLDEARRNAEAARVADRIDYALARADDYTDGQYGLICFFDILHDLGDPVAAARHAARTLAPGGTVLLVEPFAHDHVKDNLSPVAQLYYSASTVICTAHAISEGGQMVLGAQAGQARLAEVFRKAGFTHFRRAAARTLRCTAQGHRPDTIRHRTRRARPDDHPRSLTTPADPTIRDVARRKTRAASAFAREGRAMTPVFPSTT</sequence>
<evidence type="ECO:0000313" key="5">
    <source>
        <dbReference type="Proteomes" id="UP000253420"/>
    </source>
</evidence>
<dbReference type="PANTHER" id="PTHR45128:SF2">
    <property type="entry name" value="METHYLTRANSFERASE DOMAIN-CONTAINING PROTEIN"/>
    <property type="match status" value="1"/>
</dbReference>
<dbReference type="Gene3D" id="3.40.50.150">
    <property type="entry name" value="Vaccinia Virus protein VP39"/>
    <property type="match status" value="1"/>
</dbReference>
<name>A0A368JXC7_9HYPH</name>
<evidence type="ECO:0000259" key="2">
    <source>
        <dbReference type="Pfam" id="PF13649"/>
    </source>
</evidence>
<accession>A0A368JXC7</accession>
<feature type="region of interest" description="Disordered" evidence="1">
    <location>
        <begin position="354"/>
        <end position="384"/>
    </location>
</feature>
<keyword evidence="4" id="KW-0808">Transferase</keyword>
<dbReference type="InterPro" id="IPR029063">
    <property type="entry name" value="SAM-dependent_MTases_sf"/>
</dbReference>
<dbReference type="OrthoDB" id="9801363at2"/>
<feature type="domain" description="Methyltransferase" evidence="2">
    <location>
        <begin position="180"/>
        <end position="274"/>
    </location>
</feature>
<dbReference type="EMBL" id="QOZG01000014">
    <property type="protein sequence ID" value="RCS21806.1"/>
    <property type="molecule type" value="Genomic_DNA"/>
</dbReference>
<comment type="caution">
    <text evidence="4">The sequence shown here is derived from an EMBL/GenBank/DDBJ whole genome shotgun (WGS) entry which is preliminary data.</text>
</comment>
<dbReference type="GO" id="GO:0032259">
    <property type="term" value="P:methylation"/>
    <property type="evidence" value="ECO:0007669"/>
    <property type="project" value="UniProtKB-KW"/>
</dbReference>
<dbReference type="Pfam" id="PF21320">
    <property type="entry name" value="WHD_Rv2258c"/>
    <property type="match status" value="1"/>
</dbReference>
<dbReference type="RefSeq" id="WP_114442576.1">
    <property type="nucleotide sequence ID" value="NZ_QOZG01000014.1"/>
</dbReference>
<proteinExistence type="predicted"/>
<feature type="compositionally biased region" description="Basic and acidic residues" evidence="1">
    <location>
        <begin position="355"/>
        <end position="374"/>
    </location>
</feature>
<dbReference type="Proteomes" id="UP000253420">
    <property type="component" value="Unassembled WGS sequence"/>
</dbReference>
<keyword evidence="4" id="KW-0489">Methyltransferase</keyword>
<dbReference type="GO" id="GO:0008168">
    <property type="term" value="F:methyltransferase activity"/>
    <property type="evidence" value="ECO:0007669"/>
    <property type="project" value="UniProtKB-KW"/>
</dbReference>
<dbReference type="InterPro" id="IPR048711">
    <property type="entry name" value="WHD_Rv2258c"/>
</dbReference>
<dbReference type="CDD" id="cd02440">
    <property type="entry name" value="AdoMet_MTases"/>
    <property type="match status" value="1"/>
</dbReference>
<dbReference type="Pfam" id="PF13649">
    <property type="entry name" value="Methyltransf_25"/>
    <property type="match status" value="1"/>
</dbReference>
<keyword evidence="5" id="KW-1185">Reference proteome</keyword>
<organism evidence="4 5">
    <name type="scientific">Phyllobacterium salinisoli</name>
    <dbReference type="NCBI Taxonomy" id="1899321"/>
    <lineage>
        <taxon>Bacteria</taxon>
        <taxon>Pseudomonadati</taxon>
        <taxon>Pseudomonadota</taxon>
        <taxon>Alphaproteobacteria</taxon>
        <taxon>Hyphomicrobiales</taxon>
        <taxon>Phyllobacteriaceae</taxon>
        <taxon>Phyllobacterium</taxon>
    </lineage>
</organism>
<dbReference type="PANTHER" id="PTHR45128">
    <property type="entry name" value="METHYLTRANSFERASE TYPE 11"/>
    <property type="match status" value="1"/>
</dbReference>
<dbReference type="InterPro" id="IPR041698">
    <property type="entry name" value="Methyltransf_25"/>
</dbReference>
<evidence type="ECO:0000313" key="4">
    <source>
        <dbReference type="EMBL" id="RCS21806.1"/>
    </source>
</evidence>
<protein>
    <submittedName>
        <fullName evidence="4">Class I SAM-dependent methyltransferase</fullName>
    </submittedName>
</protein>
<reference evidence="4 5" key="1">
    <citation type="submission" date="2018-07" db="EMBL/GenBank/DDBJ databases">
        <title>The draft genome of Phyllobacterium salinisoli.</title>
        <authorList>
            <person name="Liu L."/>
            <person name="Li L."/>
            <person name="Zhang X."/>
            <person name="Liang L."/>
        </authorList>
    </citation>
    <scope>NUCLEOTIDE SEQUENCE [LARGE SCALE GENOMIC DNA]</scope>
    <source>
        <strain evidence="4 5">LLAN61</strain>
    </source>
</reference>
<dbReference type="AlphaFoldDB" id="A0A368JXC7"/>
<evidence type="ECO:0000256" key="1">
    <source>
        <dbReference type="SAM" id="MobiDB-lite"/>
    </source>
</evidence>
<dbReference type="InterPro" id="IPR053173">
    <property type="entry name" value="SAM-binding_MTase"/>
</dbReference>
<evidence type="ECO:0000259" key="3">
    <source>
        <dbReference type="Pfam" id="PF21320"/>
    </source>
</evidence>
<dbReference type="SUPFAM" id="SSF53335">
    <property type="entry name" value="S-adenosyl-L-methionine-dependent methyltransferases"/>
    <property type="match status" value="1"/>
</dbReference>
<gene>
    <name evidence="4" type="ORF">DUT91_21755</name>
</gene>
<feature type="domain" description="S-adenosylmethionine-dependent methyltransferase Rv2258c-like winged HTH" evidence="3">
    <location>
        <begin position="28"/>
        <end position="99"/>
    </location>
</feature>